<keyword evidence="3" id="KW-1185">Reference proteome</keyword>
<dbReference type="PANTHER" id="PTHR36302:SF1">
    <property type="entry name" value="COPPER CHAPERONE PCU(A)C"/>
    <property type="match status" value="1"/>
</dbReference>
<evidence type="ECO:0000256" key="1">
    <source>
        <dbReference type="SAM" id="SignalP"/>
    </source>
</evidence>
<gene>
    <name evidence="2" type="ORF">JJ685_07730</name>
</gene>
<evidence type="ECO:0000313" key="2">
    <source>
        <dbReference type="EMBL" id="MBL0391030.1"/>
    </source>
</evidence>
<dbReference type="InterPro" id="IPR007410">
    <property type="entry name" value="LpqE-like"/>
</dbReference>
<dbReference type="InterPro" id="IPR058248">
    <property type="entry name" value="Lxx211020-like"/>
</dbReference>
<organism evidence="2 3">
    <name type="scientific">Ramlibacter monticola</name>
    <dbReference type="NCBI Taxonomy" id="1926872"/>
    <lineage>
        <taxon>Bacteria</taxon>
        <taxon>Pseudomonadati</taxon>
        <taxon>Pseudomonadota</taxon>
        <taxon>Betaproteobacteria</taxon>
        <taxon>Burkholderiales</taxon>
        <taxon>Comamonadaceae</taxon>
        <taxon>Ramlibacter</taxon>
    </lineage>
</organism>
<accession>A0A936YZX7</accession>
<comment type="caution">
    <text evidence="2">The sequence shown here is derived from an EMBL/GenBank/DDBJ whole genome shotgun (WGS) entry which is preliminary data.</text>
</comment>
<proteinExistence type="predicted"/>
<dbReference type="Pfam" id="PF04314">
    <property type="entry name" value="PCuAC"/>
    <property type="match status" value="1"/>
</dbReference>
<dbReference type="RefSeq" id="WP_201673594.1">
    <property type="nucleotide sequence ID" value="NZ_JAEQNE010000001.1"/>
</dbReference>
<evidence type="ECO:0000313" key="3">
    <source>
        <dbReference type="Proteomes" id="UP000599109"/>
    </source>
</evidence>
<name>A0A936YZX7_9BURK</name>
<dbReference type="Gene3D" id="2.60.40.1890">
    <property type="entry name" value="PCu(A)C copper chaperone"/>
    <property type="match status" value="1"/>
</dbReference>
<dbReference type="PANTHER" id="PTHR36302">
    <property type="entry name" value="BLR7088 PROTEIN"/>
    <property type="match status" value="1"/>
</dbReference>
<dbReference type="SUPFAM" id="SSF110087">
    <property type="entry name" value="DR1885-like metal-binding protein"/>
    <property type="match status" value="1"/>
</dbReference>
<dbReference type="AlphaFoldDB" id="A0A936YZX7"/>
<protein>
    <submittedName>
        <fullName evidence="2">Copper chaperone PCu(A)C</fullName>
    </submittedName>
</protein>
<reference evidence="2 3" key="1">
    <citation type="journal article" date="2017" name="Int. J. Syst. Evol. Microbiol.">
        <title>Ramlibacter monticola sp. nov., isolated from forest soil.</title>
        <authorList>
            <person name="Chaudhary D.K."/>
            <person name="Kim J."/>
        </authorList>
    </citation>
    <scope>NUCLEOTIDE SEQUENCE [LARGE SCALE GENOMIC DNA]</scope>
    <source>
        <strain evidence="2 3">KACC 19175</strain>
    </source>
</reference>
<dbReference type="EMBL" id="JAEQNE010000001">
    <property type="protein sequence ID" value="MBL0391030.1"/>
    <property type="molecule type" value="Genomic_DNA"/>
</dbReference>
<sequence>MKASFLALAGLLAAGSALADVTVEDAWVRATVPGQKTSGAFMKLTASEELTLVGARSPAAGVVEIHEMALDDQMVMRMRAVKGIALPAAKPVDLKPGGYHVMLLDLKDTLQPGQKLRLTLVFKDRKGELDDLDVEAVVKPLNAKLH</sequence>
<feature type="chain" id="PRO_5038096035" evidence="1">
    <location>
        <begin position="20"/>
        <end position="146"/>
    </location>
</feature>
<dbReference type="InterPro" id="IPR036182">
    <property type="entry name" value="PCuAC_sf"/>
</dbReference>
<keyword evidence="1" id="KW-0732">Signal</keyword>
<feature type="signal peptide" evidence="1">
    <location>
        <begin position="1"/>
        <end position="19"/>
    </location>
</feature>
<dbReference type="Proteomes" id="UP000599109">
    <property type="component" value="Unassembled WGS sequence"/>
</dbReference>